<dbReference type="KEGG" id="bfo:118414372"/>
<protein>
    <recommendedName>
        <fullName evidence="4">D-aminoacyl-tRNA deacylase</fullName>
        <ecNumber evidence="4">3.1.1.96</ecNumber>
    </recommendedName>
</protein>
<dbReference type="Pfam" id="PF02580">
    <property type="entry name" value="Tyr_Deacylase"/>
    <property type="match status" value="1"/>
</dbReference>
<dbReference type="OrthoDB" id="275783at2759"/>
<dbReference type="GO" id="GO:0000049">
    <property type="term" value="F:tRNA binding"/>
    <property type="evidence" value="ECO:0007669"/>
    <property type="project" value="UniProtKB-KW"/>
</dbReference>
<dbReference type="PANTHER" id="PTHR10472">
    <property type="entry name" value="D-TYROSYL-TRNA TYR DEACYLASE"/>
    <property type="match status" value="1"/>
</dbReference>
<comment type="catalytic activity">
    <reaction evidence="3">
        <text>a D-aminoacyl-tRNA + H2O = a tRNA + a D-alpha-amino acid + H(+)</text>
        <dbReference type="Rhea" id="RHEA:13953"/>
        <dbReference type="Rhea" id="RHEA-COMP:10123"/>
        <dbReference type="Rhea" id="RHEA-COMP:10124"/>
        <dbReference type="ChEBI" id="CHEBI:15377"/>
        <dbReference type="ChEBI" id="CHEBI:15378"/>
        <dbReference type="ChEBI" id="CHEBI:59871"/>
        <dbReference type="ChEBI" id="CHEBI:78442"/>
        <dbReference type="ChEBI" id="CHEBI:79333"/>
        <dbReference type="EC" id="3.1.1.96"/>
    </reaction>
</comment>
<feature type="compositionally biased region" description="Polar residues" evidence="5">
    <location>
        <begin position="193"/>
        <end position="203"/>
    </location>
</feature>
<feature type="region of interest" description="Disordered" evidence="5">
    <location>
        <begin position="145"/>
        <end position="203"/>
    </location>
</feature>
<dbReference type="CDD" id="cd00563">
    <property type="entry name" value="Dtyr_deacylase"/>
    <property type="match status" value="1"/>
</dbReference>
<dbReference type="RefSeq" id="XP_035674290.1">
    <property type="nucleotide sequence ID" value="XM_035818397.1"/>
</dbReference>
<dbReference type="FunFam" id="3.50.80.10:FF:000001">
    <property type="entry name" value="D-aminoacyl-tRNA deacylase"/>
    <property type="match status" value="1"/>
</dbReference>
<evidence type="ECO:0000256" key="5">
    <source>
        <dbReference type="SAM" id="MobiDB-lite"/>
    </source>
</evidence>
<name>A0A9J7L2K8_BRAFL</name>
<evidence type="ECO:0000256" key="4">
    <source>
        <dbReference type="RuleBase" id="RU003470"/>
    </source>
</evidence>
<proteinExistence type="inferred from homology"/>
<dbReference type="GO" id="GO:0005737">
    <property type="term" value="C:cytoplasm"/>
    <property type="evidence" value="ECO:0000318"/>
    <property type="project" value="GO_Central"/>
</dbReference>
<keyword evidence="4" id="KW-0378">Hydrolase</keyword>
<evidence type="ECO:0000313" key="6">
    <source>
        <dbReference type="Proteomes" id="UP000001554"/>
    </source>
</evidence>
<comment type="similarity">
    <text evidence="1 4">Belongs to the DTD family.</text>
</comment>
<dbReference type="GO" id="GO:0051500">
    <property type="term" value="F:D-tyrosyl-tRNA(Tyr) deacylase activity"/>
    <property type="evidence" value="ECO:0000318"/>
    <property type="project" value="GO_Central"/>
</dbReference>
<accession>A0A9J7L2K8</accession>
<organism evidence="6 7">
    <name type="scientific">Branchiostoma floridae</name>
    <name type="common">Florida lancelet</name>
    <name type="synonym">Amphioxus</name>
    <dbReference type="NCBI Taxonomy" id="7739"/>
    <lineage>
        <taxon>Eukaryota</taxon>
        <taxon>Metazoa</taxon>
        <taxon>Chordata</taxon>
        <taxon>Cephalochordata</taxon>
        <taxon>Leptocardii</taxon>
        <taxon>Amphioxiformes</taxon>
        <taxon>Branchiostomatidae</taxon>
        <taxon>Branchiostoma</taxon>
    </lineage>
</organism>
<dbReference type="Gene3D" id="3.50.80.10">
    <property type="entry name" value="D-tyrosyl-tRNA(Tyr) deacylase"/>
    <property type="match status" value="1"/>
</dbReference>
<gene>
    <name evidence="7" type="primary">LOC118414372</name>
</gene>
<dbReference type="PANTHER" id="PTHR10472:SF5">
    <property type="entry name" value="D-AMINOACYL-TRNA DEACYLASE 1"/>
    <property type="match status" value="1"/>
</dbReference>
<dbReference type="InterPro" id="IPR023509">
    <property type="entry name" value="DTD-like_sf"/>
</dbReference>
<keyword evidence="4" id="KW-0694">RNA-binding</keyword>
<dbReference type="NCBIfam" id="TIGR00256">
    <property type="entry name" value="D-aminoacyl-tRNA deacylase"/>
    <property type="match status" value="1"/>
</dbReference>
<comment type="subcellular location">
    <subcellularLocation>
        <location evidence="4">Cytoplasm</location>
    </subcellularLocation>
</comment>
<dbReference type="EC" id="3.1.1.96" evidence="4"/>
<reference evidence="7" key="2">
    <citation type="submission" date="2025-08" db="UniProtKB">
        <authorList>
            <consortium name="RefSeq"/>
        </authorList>
    </citation>
    <scope>IDENTIFICATION</scope>
    <source>
        <strain evidence="7">S238N-H82</strain>
        <tissue evidence="7">Testes</tissue>
    </source>
</reference>
<dbReference type="SUPFAM" id="SSF69500">
    <property type="entry name" value="DTD-like"/>
    <property type="match status" value="1"/>
</dbReference>
<dbReference type="Proteomes" id="UP000001554">
    <property type="component" value="Chromosome 1"/>
</dbReference>
<dbReference type="GO" id="GO:0006399">
    <property type="term" value="P:tRNA metabolic process"/>
    <property type="evidence" value="ECO:0000318"/>
    <property type="project" value="GO_Central"/>
</dbReference>
<evidence type="ECO:0000313" key="7">
    <source>
        <dbReference type="RefSeq" id="XP_035674290.1"/>
    </source>
</evidence>
<feature type="compositionally biased region" description="Basic and acidic residues" evidence="5">
    <location>
        <begin position="154"/>
        <end position="171"/>
    </location>
</feature>
<dbReference type="GeneID" id="118414372"/>
<reference evidence="6" key="1">
    <citation type="journal article" date="2020" name="Nat. Ecol. Evol.">
        <title>Deeply conserved synteny resolves early events in vertebrate evolution.</title>
        <authorList>
            <person name="Simakov O."/>
            <person name="Marletaz F."/>
            <person name="Yue J.X."/>
            <person name="O'Connell B."/>
            <person name="Jenkins J."/>
            <person name="Brandt A."/>
            <person name="Calef R."/>
            <person name="Tung C.H."/>
            <person name="Huang T.K."/>
            <person name="Schmutz J."/>
            <person name="Satoh N."/>
            <person name="Yu J.K."/>
            <person name="Putnam N.H."/>
            <person name="Green R.E."/>
            <person name="Rokhsar D.S."/>
        </authorList>
    </citation>
    <scope>NUCLEOTIDE SEQUENCE [LARGE SCALE GENOMIC DNA]</scope>
    <source>
        <strain evidence="6">S238N-H82</strain>
    </source>
</reference>
<keyword evidence="4" id="KW-0963">Cytoplasm</keyword>
<dbReference type="InterPro" id="IPR003732">
    <property type="entry name" value="Daa-tRNA_deacyls_DTD"/>
</dbReference>
<keyword evidence="4" id="KW-0820">tRNA-binding</keyword>
<dbReference type="OMA" id="VFGADMK"/>
<sequence length="203" mass="22980">MRAVVQRVMQASVSVGDELVSSIGRGLCVLIGVSRDDSPKDMEYIVRKILNLRVFDDDQEKRWAHSVKDKNYEILCVSQFTLYCVLKGNKPDFHQSMAAEQSQAFYEEFLQQMRKAYQPDKIKDGRFGAYMQVSIQNDGPVTVQLESPVQQQKSKPEKTKAARQQKWEKKAGAGTAQEPATAQEPVDVKMEQVTEQLSQTSTT</sequence>
<evidence type="ECO:0000256" key="3">
    <source>
        <dbReference type="ARBA" id="ARBA00048018"/>
    </source>
</evidence>
<evidence type="ECO:0000256" key="1">
    <source>
        <dbReference type="ARBA" id="ARBA00009673"/>
    </source>
</evidence>
<dbReference type="AlphaFoldDB" id="A0A9J7L2K8"/>
<comment type="catalytic activity">
    <reaction evidence="2">
        <text>glycyl-tRNA(Ala) + H2O = tRNA(Ala) + glycine + H(+)</text>
        <dbReference type="Rhea" id="RHEA:53744"/>
        <dbReference type="Rhea" id="RHEA-COMP:9657"/>
        <dbReference type="Rhea" id="RHEA-COMP:13640"/>
        <dbReference type="ChEBI" id="CHEBI:15377"/>
        <dbReference type="ChEBI" id="CHEBI:15378"/>
        <dbReference type="ChEBI" id="CHEBI:57305"/>
        <dbReference type="ChEBI" id="CHEBI:78442"/>
        <dbReference type="ChEBI" id="CHEBI:78522"/>
        <dbReference type="EC" id="3.1.1.96"/>
    </reaction>
</comment>
<keyword evidence="6" id="KW-1185">Reference proteome</keyword>
<evidence type="ECO:0000256" key="2">
    <source>
        <dbReference type="ARBA" id="ARBA00047676"/>
    </source>
</evidence>
<dbReference type="HAMAP" id="MF_00518">
    <property type="entry name" value="Deacylase_Dtd"/>
    <property type="match status" value="1"/>
</dbReference>